<keyword evidence="2" id="KW-1133">Transmembrane helix</keyword>
<feature type="transmembrane region" description="Helical" evidence="2">
    <location>
        <begin position="6"/>
        <end position="28"/>
    </location>
</feature>
<keyword evidence="2" id="KW-0812">Transmembrane</keyword>
<keyword evidence="2" id="KW-0472">Membrane</keyword>
<comment type="caution">
    <text evidence="3">The sequence shown here is derived from an EMBL/GenBank/DDBJ whole genome shotgun (WGS) entry which is preliminary data.</text>
</comment>
<feature type="compositionally biased region" description="Basic and acidic residues" evidence="1">
    <location>
        <begin position="143"/>
        <end position="160"/>
    </location>
</feature>
<feature type="region of interest" description="Disordered" evidence="1">
    <location>
        <begin position="124"/>
        <end position="166"/>
    </location>
</feature>
<name>A0AAW2J4A8_9LAMI</name>
<reference evidence="3" key="2">
    <citation type="journal article" date="2024" name="Plant">
        <title>Genomic evolution and insights into agronomic trait innovations of Sesamum species.</title>
        <authorList>
            <person name="Miao H."/>
            <person name="Wang L."/>
            <person name="Qu L."/>
            <person name="Liu H."/>
            <person name="Sun Y."/>
            <person name="Le M."/>
            <person name="Wang Q."/>
            <person name="Wei S."/>
            <person name="Zheng Y."/>
            <person name="Lin W."/>
            <person name="Duan Y."/>
            <person name="Cao H."/>
            <person name="Xiong S."/>
            <person name="Wang X."/>
            <person name="Wei L."/>
            <person name="Li C."/>
            <person name="Ma Q."/>
            <person name="Ju M."/>
            <person name="Zhao R."/>
            <person name="Li G."/>
            <person name="Mu C."/>
            <person name="Tian Q."/>
            <person name="Mei H."/>
            <person name="Zhang T."/>
            <person name="Gao T."/>
            <person name="Zhang H."/>
        </authorList>
    </citation>
    <scope>NUCLEOTIDE SEQUENCE</scope>
    <source>
        <strain evidence="3">KEN8</strain>
    </source>
</reference>
<protein>
    <submittedName>
        <fullName evidence="3">Uncharacterized protein</fullName>
    </submittedName>
</protein>
<sequence length="191" mass="21756">MFFWYYLFFLIGELFTVFFFPAVSLLLITLQVGDNVEEAVDFDVESLRGELREIGADDDVGIQAILSRLEKQRSSDFSINSGHNRSEASEHYSCGYLSRVHLCGLKGSNWQPLSLVPGLLTDAPPQNAPGSVPVTSNEEDEFEKWQREVRPATPPEGEKEFTDDDGTTYKWDWTLGAWVPQMRWRRELGSN</sequence>
<dbReference type="EMBL" id="JACGWM010001701">
    <property type="protein sequence ID" value="KAL0289269.1"/>
    <property type="molecule type" value="Genomic_DNA"/>
</dbReference>
<proteinExistence type="predicted"/>
<gene>
    <name evidence="3" type="ORF">Scaly_2707500</name>
</gene>
<reference evidence="3" key="1">
    <citation type="submission" date="2020-06" db="EMBL/GenBank/DDBJ databases">
        <authorList>
            <person name="Li T."/>
            <person name="Hu X."/>
            <person name="Zhang T."/>
            <person name="Song X."/>
            <person name="Zhang H."/>
            <person name="Dai N."/>
            <person name="Sheng W."/>
            <person name="Hou X."/>
            <person name="Wei L."/>
        </authorList>
    </citation>
    <scope>NUCLEOTIDE SEQUENCE</scope>
    <source>
        <strain evidence="3">KEN8</strain>
        <tissue evidence="3">Leaf</tissue>
    </source>
</reference>
<dbReference type="AlphaFoldDB" id="A0AAW2J4A8"/>
<evidence type="ECO:0000256" key="2">
    <source>
        <dbReference type="SAM" id="Phobius"/>
    </source>
</evidence>
<accession>A0AAW2J4A8</accession>
<organism evidence="3">
    <name type="scientific">Sesamum calycinum</name>
    <dbReference type="NCBI Taxonomy" id="2727403"/>
    <lineage>
        <taxon>Eukaryota</taxon>
        <taxon>Viridiplantae</taxon>
        <taxon>Streptophyta</taxon>
        <taxon>Embryophyta</taxon>
        <taxon>Tracheophyta</taxon>
        <taxon>Spermatophyta</taxon>
        <taxon>Magnoliopsida</taxon>
        <taxon>eudicotyledons</taxon>
        <taxon>Gunneridae</taxon>
        <taxon>Pentapetalae</taxon>
        <taxon>asterids</taxon>
        <taxon>lamiids</taxon>
        <taxon>Lamiales</taxon>
        <taxon>Pedaliaceae</taxon>
        <taxon>Sesamum</taxon>
    </lineage>
</organism>
<evidence type="ECO:0000256" key="1">
    <source>
        <dbReference type="SAM" id="MobiDB-lite"/>
    </source>
</evidence>
<evidence type="ECO:0000313" key="3">
    <source>
        <dbReference type="EMBL" id="KAL0289269.1"/>
    </source>
</evidence>